<organism evidence="2 3">
    <name type="scientific">Bimuria novae-zelandiae CBS 107.79</name>
    <dbReference type="NCBI Taxonomy" id="1447943"/>
    <lineage>
        <taxon>Eukaryota</taxon>
        <taxon>Fungi</taxon>
        <taxon>Dikarya</taxon>
        <taxon>Ascomycota</taxon>
        <taxon>Pezizomycotina</taxon>
        <taxon>Dothideomycetes</taxon>
        <taxon>Pleosporomycetidae</taxon>
        <taxon>Pleosporales</taxon>
        <taxon>Massarineae</taxon>
        <taxon>Didymosphaeriaceae</taxon>
        <taxon>Bimuria</taxon>
    </lineage>
</organism>
<reference evidence="2" key="1">
    <citation type="journal article" date="2020" name="Stud. Mycol.">
        <title>101 Dothideomycetes genomes: a test case for predicting lifestyles and emergence of pathogens.</title>
        <authorList>
            <person name="Haridas S."/>
            <person name="Albert R."/>
            <person name="Binder M."/>
            <person name="Bloem J."/>
            <person name="Labutti K."/>
            <person name="Salamov A."/>
            <person name="Andreopoulos B."/>
            <person name="Baker S."/>
            <person name="Barry K."/>
            <person name="Bills G."/>
            <person name="Bluhm B."/>
            <person name="Cannon C."/>
            <person name="Castanera R."/>
            <person name="Culley D."/>
            <person name="Daum C."/>
            <person name="Ezra D."/>
            <person name="Gonzalez J."/>
            <person name="Henrissat B."/>
            <person name="Kuo A."/>
            <person name="Liang C."/>
            <person name="Lipzen A."/>
            <person name="Lutzoni F."/>
            <person name="Magnuson J."/>
            <person name="Mondo S."/>
            <person name="Nolan M."/>
            <person name="Ohm R."/>
            <person name="Pangilinan J."/>
            <person name="Park H.-J."/>
            <person name="Ramirez L."/>
            <person name="Alfaro M."/>
            <person name="Sun H."/>
            <person name="Tritt A."/>
            <person name="Yoshinaga Y."/>
            <person name="Zwiers L.-H."/>
            <person name="Turgeon B."/>
            <person name="Goodwin S."/>
            <person name="Spatafora J."/>
            <person name="Crous P."/>
            <person name="Grigoriev I."/>
        </authorList>
    </citation>
    <scope>NUCLEOTIDE SEQUENCE</scope>
    <source>
        <strain evidence="2">CBS 107.79</strain>
    </source>
</reference>
<feature type="signal peptide" evidence="1">
    <location>
        <begin position="1"/>
        <end position="17"/>
    </location>
</feature>
<feature type="chain" id="PRO_5025455829" evidence="1">
    <location>
        <begin position="18"/>
        <end position="126"/>
    </location>
</feature>
<evidence type="ECO:0000313" key="2">
    <source>
        <dbReference type="EMBL" id="KAF1976328.1"/>
    </source>
</evidence>
<name>A0A6A5VI51_9PLEO</name>
<dbReference type="Proteomes" id="UP000800036">
    <property type="component" value="Unassembled WGS sequence"/>
</dbReference>
<accession>A0A6A5VI51</accession>
<keyword evidence="3" id="KW-1185">Reference proteome</keyword>
<evidence type="ECO:0000313" key="3">
    <source>
        <dbReference type="Proteomes" id="UP000800036"/>
    </source>
</evidence>
<keyword evidence="1" id="KW-0732">Signal</keyword>
<dbReference type="EMBL" id="ML976667">
    <property type="protein sequence ID" value="KAF1976328.1"/>
    <property type="molecule type" value="Genomic_DNA"/>
</dbReference>
<proteinExistence type="predicted"/>
<dbReference type="AlphaFoldDB" id="A0A6A5VI51"/>
<protein>
    <submittedName>
        <fullName evidence="2">Uncharacterized protein</fullName>
    </submittedName>
</protein>
<dbReference type="OrthoDB" id="3767933at2759"/>
<gene>
    <name evidence="2" type="ORF">BU23DRAFT_630021</name>
</gene>
<evidence type="ECO:0000256" key="1">
    <source>
        <dbReference type="SAM" id="SignalP"/>
    </source>
</evidence>
<sequence>MNSTTLIALVVPFFATATPTLQKRVSTSITLFPNKNYGGTGYTIPFTVEGPTCIAATLPASIDLKASSVRLSAHEGFNCCLSASQNCEIADVNDATWFFHVDIPDLSTSDYMHIEDRVRSVICTSV</sequence>